<dbReference type="SUPFAM" id="SSF55961">
    <property type="entry name" value="Bet v1-like"/>
    <property type="match status" value="1"/>
</dbReference>
<dbReference type="CDD" id="cd08891">
    <property type="entry name" value="SRPBCC_CalC"/>
    <property type="match status" value="1"/>
</dbReference>
<comment type="similarity">
    <text evidence="1">Belongs to the AHA1 family.</text>
</comment>
<dbReference type="EMBL" id="JAEKNN010000008">
    <property type="protein sequence ID" value="MBJ7608187.1"/>
    <property type="molecule type" value="Genomic_DNA"/>
</dbReference>
<evidence type="ECO:0000259" key="2">
    <source>
        <dbReference type="Pfam" id="PF08327"/>
    </source>
</evidence>
<evidence type="ECO:0000313" key="4">
    <source>
        <dbReference type="Proteomes" id="UP000614410"/>
    </source>
</evidence>
<dbReference type="InterPro" id="IPR013538">
    <property type="entry name" value="ASHA1/2-like_C"/>
</dbReference>
<accession>A0A934KI33</accession>
<dbReference type="Pfam" id="PF08327">
    <property type="entry name" value="AHSA1"/>
    <property type="match status" value="1"/>
</dbReference>
<dbReference type="AlphaFoldDB" id="A0A934KI33"/>
<dbReference type="Proteomes" id="UP000614410">
    <property type="component" value="Unassembled WGS sequence"/>
</dbReference>
<feature type="domain" description="Activator of Hsp90 ATPase homologue 1/2-like C-terminal" evidence="2">
    <location>
        <begin position="18"/>
        <end position="152"/>
    </location>
</feature>
<organism evidence="3 4">
    <name type="scientific">Candidatus Amunia macphersoniae</name>
    <dbReference type="NCBI Taxonomy" id="3127014"/>
    <lineage>
        <taxon>Bacteria</taxon>
        <taxon>Bacillati</taxon>
        <taxon>Candidatus Dormiibacterota</taxon>
        <taxon>Candidatus Dormibacteria</taxon>
        <taxon>Candidatus Aeolococcales</taxon>
        <taxon>Candidatus Aeolococcaceae</taxon>
        <taxon>Candidatus Amunia</taxon>
    </lineage>
</organism>
<dbReference type="InterPro" id="IPR023393">
    <property type="entry name" value="START-like_dom_sf"/>
</dbReference>
<evidence type="ECO:0000256" key="1">
    <source>
        <dbReference type="ARBA" id="ARBA00006817"/>
    </source>
</evidence>
<comment type="caution">
    <text evidence="3">The sequence shown here is derived from an EMBL/GenBank/DDBJ whole genome shotgun (WGS) entry which is preliminary data.</text>
</comment>
<gene>
    <name evidence="3" type="ORF">JF887_01990</name>
</gene>
<evidence type="ECO:0000313" key="3">
    <source>
        <dbReference type="EMBL" id="MBJ7608187.1"/>
    </source>
</evidence>
<proteinExistence type="inferred from homology"/>
<dbReference type="Gene3D" id="3.30.530.20">
    <property type="match status" value="1"/>
</dbReference>
<reference evidence="3 4" key="1">
    <citation type="submission" date="2020-10" db="EMBL/GenBank/DDBJ databases">
        <title>Ca. Dormibacterota MAGs.</title>
        <authorList>
            <person name="Montgomery K."/>
        </authorList>
    </citation>
    <scope>NUCLEOTIDE SEQUENCE [LARGE SCALE GENOMIC DNA]</scope>
    <source>
        <strain evidence="3">Mitchell_Peninsula_5</strain>
    </source>
</reference>
<name>A0A934KI33_9BACT</name>
<protein>
    <submittedName>
        <fullName evidence="3">SRPBCC family protein</fullName>
    </submittedName>
</protein>
<sequence length="159" mass="17881">MTTLVAGPSVRTSITVEAPIDHAFTVFTEKMGSWWVPEHHILQGELAEMVFEPRVGGRIIDRAVDGTECAWARVLAFEPPNRVVFSWDISLQWQIQTDPDKTSEVEVTFVADGPRRTRVELEHRNLDRHGDGWEGMRDGVSTPDGWQLGLERFARAAAA</sequence>